<dbReference type="PANTHER" id="PTHR46268:SF6">
    <property type="entry name" value="UNIVERSAL STRESS PROTEIN UP12"/>
    <property type="match status" value="1"/>
</dbReference>
<name>A0A554VGM6_9FLAO</name>
<evidence type="ECO:0000259" key="2">
    <source>
        <dbReference type="Pfam" id="PF00582"/>
    </source>
</evidence>
<dbReference type="InterPro" id="IPR014729">
    <property type="entry name" value="Rossmann-like_a/b/a_fold"/>
</dbReference>
<dbReference type="Pfam" id="PF00582">
    <property type="entry name" value="Usp"/>
    <property type="match status" value="2"/>
</dbReference>
<dbReference type="PANTHER" id="PTHR46268">
    <property type="entry name" value="STRESS RESPONSE PROTEIN NHAX"/>
    <property type="match status" value="1"/>
</dbReference>
<accession>A0A554VGM6</accession>
<proteinExistence type="inferred from homology"/>
<feature type="domain" description="UspA" evidence="2">
    <location>
        <begin position="1"/>
        <end position="141"/>
    </location>
</feature>
<reference evidence="3 4" key="1">
    <citation type="submission" date="2019-07" db="EMBL/GenBank/DDBJ databases">
        <title>The draft genome sequence of Aquimarina algiphila M91.</title>
        <authorList>
            <person name="Meng X."/>
        </authorList>
    </citation>
    <scope>NUCLEOTIDE SEQUENCE [LARGE SCALE GENOMIC DNA]</scope>
    <source>
        <strain evidence="3 4">M91</strain>
    </source>
</reference>
<evidence type="ECO:0000313" key="3">
    <source>
        <dbReference type="EMBL" id="TSE06553.1"/>
    </source>
</evidence>
<comment type="similarity">
    <text evidence="1">Belongs to the universal stress protein A family.</text>
</comment>
<feature type="domain" description="UspA" evidence="2">
    <location>
        <begin position="235"/>
        <end position="277"/>
    </location>
</feature>
<protein>
    <submittedName>
        <fullName evidence="3">Universal stress protein</fullName>
    </submittedName>
</protein>
<dbReference type="CDD" id="cd00293">
    <property type="entry name" value="USP-like"/>
    <property type="match status" value="2"/>
</dbReference>
<sequence length="279" mass="31544">MKKILVPVDFSEYSEYALKVAAILAKQQNAEIVVLHMLGLSEAVLTKNEGQEINEAMYYMKLAENRFSAFLDKDYLEGIKVTETVQNYKIFSEINEVAHENDADLIVMGSHGVSGLSEEVFIGSNTEKVVRTADVPVLVIKNPVEDFTMKEVVFACDFKIENIRPYHNAIKLFNSFGANVHLLYINLPGERFRSSGQIEERVREFLFKADSGNMDMYNNVVYYNDYSVESGVFNYSNKIEADIIAIPTHGRRGLAHFFNGSIGEDIANHANKPVITFKM</sequence>
<dbReference type="InterPro" id="IPR006016">
    <property type="entry name" value="UspA"/>
</dbReference>
<keyword evidence="4" id="KW-1185">Reference proteome</keyword>
<evidence type="ECO:0000313" key="4">
    <source>
        <dbReference type="Proteomes" id="UP000318833"/>
    </source>
</evidence>
<evidence type="ECO:0000256" key="1">
    <source>
        <dbReference type="ARBA" id="ARBA00008791"/>
    </source>
</evidence>
<dbReference type="Proteomes" id="UP000318833">
    <property type="component" value="Unassembled WGS sequence"/>
</dbReference>
<gene>
    <name evidence="3" type="ORF">FOF46_18980</name>
</gene>
<dbReference type="RefSeq" id="WP_109434327.1">
    <property type="nucleotide sequence ID" value="NZ_CANLFO010000013.1"/>
</dbReference>
<dbReference type="PRINTS" id="PR01438">
    <property type="entry name" value="UNVRSLSTRESS"/>
</dbReference>
<dbReference type="InterPro" id="IPR006015">
    <property type="entry name" value="Universal_stress_UspA"/>
</dbReference>
<dbReference type="Gene3D" id="3.40.50.620">
    <property type="entry name" value="HUPs"/>
    <property type="match status" value="2"/>
</dbReference>
<comment type="caution">
    <text evidence="3">The sequence shown here is derived from an EMBL/GenBank/DDBJ whole genome shotgun (WGS) entry which is preliminary data.</text>
</comment>
<dbReference type="AlphaFoldDB" id="A0A554VGM6"/>
<dbReference type="EMBL" id="VLNR01000044">
    <property type="protein sequence ID" value="TSE06553.1"/>
    <property type="molecule type" value="Genomic_DNA"/>
</dbReference>
<organism evidence="3 4">
    <name type="scientific">Aquimarina algiphila</name>
    <dbReference type="NCBI Taxonomy" id="2047982"/>
    <lineage>
        <taxon>Bacteria</taxon>
        <taxon>Pseudomonadati</taxon>
        <taxon>Bacteroidota</taxon>
        <taxon>Flavobacteriia</taxon>
        <taxon>Flavobacteriales</taxon>
        <taxon>Flavobacteriaceae</taxon>
        <taxon>Aquimarina</taxon>
    </lineage>
</organism>
<dbReference type="SUPFAM" id="SSF52402">
    <property type="entry name" value="Adenine nucleotide alpha hydrolases-like"/>
    <property type="match status" value="2"/>
</dbReference>
<dbReference type="OrthoDB" id="9788959at2"/>